<feature type="transmembrane region" description="Helical" evidence="6">
    <location>
        <begin position="103"/>
        <end position="122"/>
    </location>
</feature>
<feature type="transmembrane region" description="Helical" evidence="6">
    <location>
        <begin position="449"/>
        <end position="468"/>
    </location>
</feature>
<keyword evidence="3 6" id="KW-0812">Transmembrane</keyword>
<evidence type="ECO:0000256" key="2">
    <source>
        <dbReference type="ARBA" id="ARBA00010992"/>
    </source>
</evidence>
<dbReference type="Pfam" id="PF00083">
    <property type="entry name" value="Sugar_tr"/>
    <property type="match status" value="1"/>
</dbReference>
<feature type="transmembrane region" description="Helical" evidence="6">
    <location>
        <begin position="128"/>
        <end position="150"/>
    </location>
</feature>
<evidence type="ECO:0000313" key="9">
    <source>
        <dbReference type="Proteomes" id="UP001152649"/>
    </source>
</evidence>
<name>A0A9W4IX73_9EURO</name>
<protein>
    <recommendedName>
        <fullName evidence="7">Major facilitator superfamily (MFS) profile domain-containing protein</fullName>
    </recommendedName>
</protein>
<dbReference type="GO" id="GO:0016020">
    <property type="term" value="C:membrane"/>
    <property type="evidence" value="ECO:0007669"/>
    <property type="project" value="UniProtKB-SubCell"/>
</dbReference>
<dbReference type="InterPro" id="IPR036259">
    <property type="entry name" value="MFS_trans_sf"/>
</dbReference>
<dbReference type="InterPro" id="IPR020846">
    <property type="entry name" value="MFS_dom"/>
</dbReference>
<keyword evidence="5 6" id="KW-0472">Membrane</keyword>
<feature type="transmembrane region" description="Helical" evidence="6">
    <location>
        <begin position="384"/>
        <end position="407"/>
    </location>
</feature>
<feature type="transmembrane region" description="Helical" evidence="6">
    <location>
        <begin position="70"/>
        <end position="91"/>
    </location>
</feature>
<keyword evidence="4 6" id="KW-1133">Transmembrane helix</keyword>
<dbReference type="Proteomes" id="UP001152649">
    <property type="component" value="Unassembled WGS sequence"/>
</dbReference>
<dbReference type="Gene3D" id="1.20.1250.20">
    <property type="entry name" value="MFS general substrate transporter like domains"/>
    <property type="match status" value="1"/>
</dbReference>
<evidence type="ECO:0000256" key="5">
    <source>
        <dbReference type="ARBA" id="ARBA00023136"/>
    </source>
</evidence>
<dbReference type="OrthoDB" id="6133115at2759"/>
<dbReference type="InterPro" id="IPR005828">
    <property type="entry name" value="MFS_sugar_transport-like"/>
</dbReference>
<reference evidence="8" key="1">
    <citation type="submission" date="2021-07" db="EMBL/GenBank/DDBJ databases">
        <authorList>
            <person name="Branca A.L. A."/>
        </authorList>
    </citation>
    <scope>NUCLEOTIDE SEQUENCE</scope>
</reference>
<dbReference type="PANTHER" id="PTHR48022">
    <property type="entry name" value="PLASTIDIC GLUCOSE TRANSPORTER 4"/>
    <property type="match status" value="1"/>
</dbReference>
<evidence type="ECO:0000256" key="1">
    <source>
        <dbReference type="ARBA" id="ARBA00004141"/>
    </source>
</evidence>
<comment type="subcellular location">
    <subcellularLocation>
        <location evidence="1">Membrane</location>
        <topology evidence="1">Multi-pass membrane protein</topology>
    </subcellularLocation>
</comment>
<comment type="similarity">
    <text evidence="2">Belongs to the major facilitator superfamily. Sugar transporter (TC 2.A.1.1) family.</text>
</comment>
<dbReference type="EMBL" id="CAJVPG010000111">
    <property type="protein sequence ID" value="CAG8353885.1"/>
    <property type="molecule type" value="Genomic_DNA"/>
</dbReference>
<accession>A0A9W4IX73</accession>
<feature type="transmembrane region" description="Helical" evidence="6">
    <location>
        <begin position="32"/>
        <end position="50"/>
    </location>
</feature>
<feature type="transmembrane region" description="Helical" evidence="6">
    <location>
        <begin position="419"/>
        <end position="437"/>
    </location>
</feature>
<evidence type="ECO:0000256" key="3">
    <source>
        <dbReference type="ARBA" id="ARBA00022692"/>
    </source>
</evidence>
<evidence type="ECO:0000256" key="6">
    <source>
        <dbReference type="SAM" id="Phobius"/>
    </source>
</evidence>
<dbReference type="PROSITE" id="PS50850">
    <property type="entry name" value="MFS"/>
    <property type="match status" value="1"/>
</dbReference>
<dbReference type="GO" id="GO:0005351">
    <property type="term" value="F:carbohydrate:proton symporter activity"/>
    <property type="evidence" value="ECO:0007669"/>
    <property type="project" value="TreeGrafter"/>
</dbReference>
<feature type="transmembrane region" description="Helical" evidence="6">
    <location>
        <begin position="321"/>
        <end position="342"/>
    </location>
</feature>
<evidence type="ECO:0000259" key="7">
    <source>
        <dbReference type="PROSITE" id="PS50850"/>
    </source>
</evidence>
<evidence type="ECO:0000313" key="8">
    <source>
        <dbReference type="EMBL" id="CAG8353885.1"/>
    </source>
</evidence>
<evidence type="ECO:0000256" key="4">
    <source>
        <dbReference type="ARBA" id="ARBA00022989"/>
    </source>
</evidence>
<organism evidence="8 9">
    <name type="scientific">Penicillium salamii</name>
    <dbReference type="NCBI Taxonomy" id="1612424"/>
    <lineage>
        <taxon>Eukaryota</taxon>
        <taxon>Fungi</taxon>
        <taxon>Dikarya</taxon>
        <taxon>Ascomycota</taxon>
        <taxon>Pezizomycotina</taxon>
        <taxon>Eurotiomycetes</taxon>
        <taxon>Eurotiomycetidae</taxon>
        <taxon>Eurotiales</taxon>
        <taxon>Aspergillaceae</taxon>
        <taxon>Penicillium</taxon>
    </lineage>
</organism>
<sequence length="515" mass="57075">MSEQKKHVGETVAGALPSDTTPWWKKPHLLKLNAIISGLLLFSGTVGYDGSLMNGLQSLAQWRDFMDQPAGAWLGFINAIQFVGVMITFPIQAWAANRFGRKPPIFIGYVFLLAGAGIQAGARNQTMFIIARFLVGVASAWFTVAVILIAEISYPTHRSKLSAMYQCQYYLGSSLAAWLSFGCRNTDSSWAWRIPSLMQVGIPLCALPLALLAPESPRWLISKDRHQEAFQMLVKHHAGGDQDSPLVASEMQEITQSIANEREAQTSTKWTDMIKTHGNRRRLFISVTLGIFAQWNGVGIVSYYLALILNTIGITSVTDQLMINGFLQIWKLLLAIVGAMLVDRFGRRPLFLLSTCVMLMSYIVITGLSGGFATTNSSSVGISVIPFLFIYYGGYDIGFTPLLLSYPAEIWQYSLRAKGVALTATCTYVALIFNTLVNPIALDAIQWKYYIVYIALLVLILVVVYFTYPETRRHSLEEIALIFDGDEALETATATIEGEKIDTEVDHVEVAPRHA</sequence>
<dbReference type="InterPro" id="IPR050360">
    <property type="entry name" value="MFS_Sugar_Transporters"/>
</dbReference>
<comment type="caution">
    <text evidence="8">The sequence shown here is derived from an EMBL/GenBank/DDBJ whole genome shotgun (WGS) entry which is preliminary data.</text>
</comment>
<gene>
    <name evidence="8" type="ORF">PSALAMII_LOCUS3300</name>
</gene>
<keyword evidence="9" id="KW-1185">Reference proteome</keyword>
<dbReference type="PANTHER" id="PTHR48022:SF3">
    <property type="entry name" value="HEXOSE TRANSPORTER PROTEIN (AFU_ORTHOLOGUE AFUA_8G04480)-RELATED"/>
    <property type="match status" value="1"/>
</dbReference>
<dbReference type="SUPFAM" id="SSF103473">
    <property type="entry name" value="MFS general substrate transporter"/>
    <property type="match status" value="1"/>
</dbReference>
<dbReference type="FunFam" id="1.20.1250.20:FF:000117">
    <property type="entry name" value="MFS hexose transporter"/>
    <property type="match status" value="1"/>
</dbReference>
<feature type="transmembrane region" description="Helical" evidence="6">
    <location>
        <begin position="283"/>
        <end position="309"/>
    </location>
</feature>
<proteinExistence type="inferred from homology"/>
<feature type="transmembrane region" description="Helical" evidence="6">
    <location>
        <begin position="349"/>
        <end position="372"/>
    </location>
</feature>
<feature type="domain" description="Major facilitator superfamily (MFS) profile" evidence="7">
    <location>
        <begin position="35"/>
        <end position="472"/>
    </location>
</feature>
<dbReference type="PROSITE" id="PS00216">
    <property type="entry name" value="SUGAR_TRANSPORT_1"/>
    <property type="match status" value="1"/>
</dbReference>
<dbReference type="AlphaFoldDB" id="A0A9W4IX73"/>
<dbReference type="InterPro" id="IPR005829">
    <property type="entry name" value="Sugar_transporter_CS"/>
</dbReference>